<organism evidence="1 2">
    <name type="scientific">Corynebacterium felinum</name>
    <dbReference type="NCBI Taxonomy" id="131318"/>
    <lineage>
        <taxon>Bacteria</taxon>
        <taxon>Bacillati</taxon>
        <taxon>Actinomycetota</taxon>
        <taxon>Actinomycetes</taxon>
        <taxon>Mycobacteriales</taxon>
        <taxon>Corynebacteriaceae</taxon>
        <taxon>Corynebacterium</taxon>
    </lineage>
</organism>
<protein>
    <submittedName>
        <fullName evidence="1">Uncharacterized protein</fullName>
    </submittedName>
</protein>
<reference evidence="1 2" key="1">
    <citation type="submission" date="2023-07" db="EMBL/GenBank/DDBJ databases">
        <title>Sequencing the genomes of 1000 actinobacteria strains.</title>
        <authorList>
            <person name="Klenk H.-P."/>
        </authorList>
    </citation>
    <scope>NUCLEOTIDE SEQUENCE [LARGE SCALE GENOMIC DNA]</scope>
    <source>
        <strain evidence="1 2">DSM 44508</strain>
    </source>
</reference>
<comment type="caution">
    <text evidence="1">The sequence shown here is derived from an EMBL/GenBank/DDBJ whole genome shotgun (WGS) entry which is preliminary data.</text>
</comment>
<evidence type="ECO:0000313" key="1">
    <source>
        <dbReference type="EMBL" id="MDR7353627.1"/>
    </source>
</evidence>
<dbReference type="Proteomes" id="UP001183619">
    <property type="component" value="Unassembled WGS sequence"/>
</dbReference>
<accession>A0ABU2B4T5</accession>
<dbReference type="RefSeq" id="WP_277104529.1">
    <property type="nucleotide sequence ID" value="NZ_BAAAJS010000013.1"/>
</dbReference>
<gene>
    <name evidence="1" type="ORF">J2S37_000165</name>
</gene>
<evidence type="ECO:0000313" key="2">
    <source>
        <dbReference type="Proteomes" id="UP001183619"/>
    </source>
</evidence>
<sequence>MASGLTSEIVLNLMRQGMRQTDIATEYGVTRQYVGKLAKQGGYESPITEVTQNLPWDVPQEYFDNTIYKYLRLHGHRMHAGVDSLSDASKAKLRAFYRKLKHFNMVVDYSPDYPQMPGVTNTPGFAYVPRVKEDGNYVIRIREGINLTSAGRKLWKMPKDLLF</sequence>
<proteinExistence type="predicted"/>
<name>A0ABU2B4T5_9CORY</name>
<keyword evidence="2" id="KW-1185">Reference proteome</keyword>
<dbReference type="EMBL" id="JAVDYF010000001">
    <property type="protein sequence ID" value="MDR7353627.1"/>
    <property type="molecule type" value="Genomic_DNA"/>
</dbReference>